<protein>
    <submittedName>
        <fullName evidence="3">Scytalidopepsin B</fullName>
    </submittedName>
</protein>
<evidence type="ECO:0000256" key="2">
    <source>
        <dbReference type="SAM" id="MobiDB-lite"/>
    </source>
</evidence>
<feature type="compositionally biased region" description="Low complexity" evidence="2">
    <location>
        <begin position="49"/>
        <end position="59"/>
    </location>
</feature>
<feature type="active site" description="Proton acceptor" evidence="1">
    <location>
        <position position="212"/>
    </location>
</feature>
<reference evidence="4" key="3">
    <citation type="submission" date="2023-12" db="EMBL/GenBank/DDBJ databases">
        <authorList>
            <person name="Sun Q."/>
            <person name="Inoue M."/>
        </authorList>
    </citation>
    <scope>NUCLEOTIDE SEQUENCE</scope>
    <source>
        <strain evidence="4">JCM 4565</strain>
    </source>
</reference>
<dbReference type="GO" id="GO:0070007">
    <property type="term" value="F:glutamic-type endopeptidase activity"/>
    <property type="evidence" value="ECO:0007669"/>
    <property type="project" value="InterPro"/>
</dbReference>
<dbReference type="CDD" id="cd13426">
    <property type="entry name" value="Peptidase_G1"/>
    <property type="match status" value="1"/>
</dbReference>
<dbReference type="SUPFAM" id="SSF49899">
    <property type="entry name" value="Concanavalin A-like lectins/glucanases"/>
    <property type="match status" value="1"/>
</dbReference>
<reference evidence="3" key="1">
    <citation type="journal article" date="2014" name="J. Am. Chem. Soc.">
        <title>A methyltransferase initiates terpene cyclization in teleocidin B biosynthesis.</title>
        <authorList>
            <person name="Awakawa T."/>
            <person name="Zhang L."/>
            <person name="Wakimoto T."/>
            <person name="Hoshino S."/>
            <person name="Mori T."/>
            <person name="Ito T."/>
            <person name="Ishikawa J."/>
            <person name="Tanner M.E."/>
            <person name="Abe I."/>
        </authorList>
    </citation>
    <scope>NUCLEOTIDE SEQUENCE</scope>
    <source>
        <strain evidence="3">NBRC 12747</strain>
    </source>
</reference>
<keyword evidence="5" id="KW-1185">Reference proteome</keyword>
<feature type="region of interest" description="Disordered" evidence="2">
    <location>
        <begin position="37"/>
        <end position="65"/>
    </location>
</feature>
<name>A0A077K7M9_9ACTN</name>
<dbReference type="Gene3D" id="2.60.120.700">
    <property type="entry name" value="Peptidase G1"/>
    <property type="match status" value="1"/>
</dbReference>
<proteinExistence type="predicted"/>
<dbReference type="PANTHER" id="PTHR37536">
    <property type="entry name" value="PUTATIVE (AFU_ORTHOLOGUE AFUA_3G02970)-RELATED"/>
    <property type="match status" value="1"/>
</dbReference>
<evidence type="ECO:0000313" key="3">
    <source>
        <dbReference type="EMBL" id="BAP27971.1"/>
    </source>
</evidence>
<evidence type="ECO:0000256" key="1">
    <source>
        <dbReference type="PIRSR" id="PIRSR600250-50"/>
    </source>
</evidence>
<reference evidence="4 5" key="2">
    <citation type="journal article" date="2019" name="Int. J. Syst. Evol. Microbiol.">
        <title>The Global Catalogue of Microorganisms (GCM) 10K type strain sequencing project: providing services to taxonomists for standard genome sequencing and annotation.</title>
        <authorList>
            <consortium name="The Broad Institute Genomics Platform"/>
            <consortium name="The Broad Institute Genome Sequencing Center for Infectious Disease"/>
            <person name="Wu L."/>
            <person name="Ma J."/>
        </authorList>
    </citation>
    <scope>NUCLEOTIDE SEQUENCE [LARGE SCALE GENOMIC DNA]</scope>
    <source>
        <strain evidence="4 5">JCM 4565</strain>
    </source>
</reference>
<dbReference type="PROSITE" id="PS51257">
    <property type="entry name" value="PROKAR_LIPOPROTEIN"/>
    <property type="match status" value="1"/>
</dbReference>
<accession>A0A077K7M9</accession>
<organism evidence="3">
    <name type="scientific">Streptomyces blastmyceticus</name>
    <dbReference type="NCBI Taxonomy" id="68180"/>
    <lineage>
        <taxon>Bacteria</taxon>
        <taxon>Bacillati</taxon>
        <taxon>Actinomycetota</taxon>
        <taxon>Actinomycetes</taxon>
        <taxon>Kitasatosporales</taxon>
        <taxon>Streptomycetaceae</taxon>
        <taxon>Streptomyces</taxon>
    </lineage>
</organism>
<evidence type="ECO:0000313" key="5">
    <source>
        <dbReference type="Proteomes" id="UP001500063"/>
    </source>
</evidence>
<dbReference type="InterPro" id="IPR013320">
    <property type="entry name" value="ConA-like_dom_sf"/>
</dbReference>
<dbReference type="InterPro" id="IPR000250">
    <property type="entry name" value="Peptidase_G1"/>
</dbReference>
<dbReference type="PANTHER" id="PTHR37536:SF1">
    <property type="entry name" value="ASPERGILLOPEPSIN, PUTAITVE (AFU_ORTHOLOGUE AFUA_7G01200)"/>
    <property type="match status" value="1"/>
</dbReference>
<dbReference type="EMBL" id="BAAABW010000015">
    <property type="protein sequence ID" value="GAA0349785.1"/>
    <property type="molecule type" value="Genomic_DNA"/>
</dbReference>
<gene>
    <name evidence="4" type="ORF">GCM10010319_28290</name>
</gene>
<dbReference type="Proteomes" id="UP001500063">
    <property type="component" value="Unassembled WGS sequence"/>
</dbReference>
<dbReference type="Pfam" id="PF01828">
    <property type="entry name" value="Peptidase_A4"/>
    <property type="match status" value="1"/>
</dbReference>
<dbReference type="AlphaFoldDB" id="A0A077K7M9"/>
<dbReference type="EMBL" id="AB937727">
    <property type="protein sequence ID" value="BAP27971.1"/>
    <property type="molecule type" value="Genomic_DNA"/>
</dbReference>
<sequence>MTESTERRRRRPILRGAALWTVLVAVALACGLAVTAPTSPSPPATEDVAAASPAPGASARFDPYHGHVRGRAGKRRAQNGYNWSGYVAGGQAFTTSSATWTVPNISCSSEGDSVAEWVGLDGWSNDTVEQIGIQETCETGAPTFDNWYEFYPEPPVYFHDRVRPGDVIHAVARHISGTTYELSLTDETQGWKREKKLDGWSAANSSAEVIVESNHRMFPKFSRIDFTKARLNGSAPGAFGSINLWASSMGRQQNEVSELSGPELDGFSVAFLSE</sequence>
<dbReference type="GO" id="GO:0006508">
    <property type="term" value="P:proteolysis"/>
    <property type="evidence" value="ECO:0007669"/>
    <property type="project" value="InterPro"/>
</dbReference>
<dbReference type="InterPro" id="IPR038656">
    <property type="entry name" value="Peptidase_G1_sf"/>
</dbReference>
<evidence type="ECO:0000313" key="4">
    <source>
        <dbReference type="EMBL" id="GAA0349785.1"/>
    </source>
</evidence>
<dbReference type="RefSeq" id="WP_344118151.1">
    <property type="nucleotide sequence ID" value="NZ_BAAABW010000015.1"/>
</dbReference>